<dbReference type="InterPro" id="IPR027417">
    <property type="entry name" value="P-loop_NTPase"/>
</dbReference>
<dbReference type="Gene3D" id="3.40.50.300">
    <property type="entry name" value="P-loop containing nucleotide triphosphate hydrolases"/>
    <property type="match status" value="1"/>
</dbReference>
<dbReference type="GO" id="GO:0005525">
    <property type="term" value="F:GTP binding"/>
    <property type="evidence" value="ECO:0007669"/>
    <property type="project" value="UniProtKB-KW"/>
</dbReference>
<dbReference type="SMART" id="SM00178">
    <property type="entry name" value="SAR"/>
    <property type="match status" value="1"/>
</dbReference>
<dbReference type="PANTHER" id="PTHR11711">
    <property type="entry name" value="ADP RIBOSYLATION FACTOR-RELATED"/>
    <property type="match status" value="1"/>
</dbReference>
<keyword evidence="3 4" id="KW-0342">GTP-binding</keyword>
<feature type="binding site" evidence="5">
    <location>
        <position position="16"/>
    </location>
    <ligand>
        <name>Mg(2+)</name>
        <dbReference type="ChEBI" id="CHEBI:18420"/>
    </ligand>
</feature>
<name>A0A146KH25_9EUKA</name>
<dbReference type="InterPro" id="IPR005225">
    <property type="entry name" value="Small_GTP-bd"/>
</dbReference>
<dbReference type="GO" id="GO:0046872">
    <property type="term" value="F:metal ion binding"/>
    <property type="evidence" value="ECO:0007669"/>
    <property type="project" value="UniProtKB-KW"/>
</dbReference>
<feature type="binding site" evidence="4">
    <location>
        <begin position="9"/>
        <end position="16"/>
    </location>
    <ligand>
        <name>GTP</name>
        <dbReference type="ChEBI" id="CHEBI:37565"/>
    </ligand>
</feature>
<gene>
    <name evidence="7" type="ORF">TPC1_12226</name>
</gene>
<dbReference type="InterPro" id="IPR006689">
    <property type="entry name" value="Small_GTPase_ARF/SAR"/>
</dbReference>
<dbReference type="CDD" id="cd00878">
    <property type="entry name" value="Arf_Arl"/>
    <property type="match status" value="1"/>
</dbReference>
<dbReference type="GO" id="GO:0003924">
    <property type="term" value="F:GTPase activity"/>
    <property type="evidence" value="ECO:0007669"/>
    <property type="project" value="InterPro"/>
</dbReference>
<keyword evidence="5" id="KW-0479">Metal-binding</keyword>
<protein>
    <submittedName>
        <fullName evidence="7">ADP-ribosylation factor</fullName>
    </submittedName>
</protein>
<dbReference type="SMART" id="SM00177">
    <property type="entry name" value="ARF"/>
    <property type="match status" value="1"/>
</dbReference>
<dbReference type="PROSITE" id="PS51417">
    <property type="entry name" value="ARF"/>
    <property type="match status" value="1"/>
</dbReference>
<dbReference type="GO" id="GO:0030010">
    <property type="term" value="P:establishment of cell polarity"/>
    <property type="evidence" value="ECO:0007669"/>
    <property type="project" value="UniProtKB-ARBA"/>
</dbReference>
<dbReference type="NCBIfam" id="TIGR00231">
    <property type="entry name" value="small_GTP"/>
    <property type="match status" value="1"/>
</dbReference>
<accession>A0A146KH25</accession>
<comment type="similarity">
    <text evidence="1 6">Belongs to the small GTPase superfamily. Arf family.</text>
</comment>
<dbReference type="FunFam" id="3.40.50.300:FF:000412">
    <property type="entry name" value="ADP-ribosylation factor 1"/>
    <property type="match status" value="1"/>
</dbReference>
<keyword evidence="5" id="KW-0460">Magnesium</keyword>
<evidence type="ECO:0000256" key="1">
    <source>
        <dbReference type="ARBA" id="ARBA00010290"/>
    </source>
</evidence>
<dbReference type="AlphaFoldDB" id="A0A146KH25"/>
<feature type="binding site" evidence="4">
    <location>
        <begin position="114"/>
        <end position="117"/>
    </location>
    <ligand>
        <name>GTP</name>
        <dbReference type="ChEBI" id="CHEBI:37565"/>
    </ligand>
</feature>
<feature type="non-terminal residue" evidence="7">
    <location>
        <position position="1"/>
    </location>
</feature>
<dbReference type="InterPro" id="IPR024156">
    <property type="entry name" value="Small_GTPase_ARF"/>
</dbReference>
<evidence type="ECO:0000313" key="7">
    <source>
        <dbReference type="EMBL" id="JAP94935.1"/>
    </source>
</evidence>
<dbReference type="SUPFAM" id="SSF52540">
    <property type="entry name" value="P-loop containing nucleoside triphosphate hydrolases"/>
    <property type="match status" value="1"/>
</dbReference>
<keyword evidence="2 4" id="KW-0547">Nucleotide-binding</keyword>
<dbReference type="Pfam" id="PF00025">
    <property type="entry name" value="Arf"/>
    <property type="match status" value="1"/>
</dbReference>
<sequence length="171" mass="19949">KNQRWMIIGDASSGKTTLLYQLKLNEVVITIPTIGFNVETFMVNNSKITFWDVGGNDKLRPLWRHYYKNTDGIIFLIDALKVYDLEQIMDIKDEFWGALNNIELKKVPVLLFINKTDQIQTSIIDIILYISQKLDLQAITDRRWLITPCCALKKQTLQKGVEWLARNVFKK</sequence>
<evidence type="ECO:0000256" key="3">
    <source>
        <dbReference type="ARBA" id="ARBA00023134"/>
    </source>
</evidence>
<feature type="binding site" evidence="4">
    <location>
        <position position="55"/>
    </location>
    <ligand>
        <name>GTP</name>
        <dbReference type="ChEBI" id="CHEBI:37565"/>
    </ligand>
</feature>
<dbReference type="EMBL" id="GDID01001671">
    <property type="protein sequence ID" value="JAP94935.1"/>
    <property type="molecule type" value="Transcribed_RNA"/>
</dbReference>
<evidence type="ECO:0000256" key="6">
    <source>
        <dbReference type="RuleBase" id="RU003925"/>
    </source>
</evidence>
<proteinExistence type="inferred from homology"/>
<reference evidence="7" key="1">
    <citation type="submission" date="2015-07" db="EMBL/GenBank/DDBJ databases">
        <title>Adaptation to a free-living lifestyle via gene acquisitions in the diplomonad Trepomonas sp. PC1.</title>
        <authorList>
            <person name="Xu F."/>
            <person name="Jerlstrom-Hultqvist J."/>
            <person name="Kolisko M."/>
            <person name="Simpson A.G.B."/>
            <person name="Roger A.J."/>
            <person name="Svard S.G."/>
            <person name="Andersson J.O."/>
        </authorList>
    </citation>
    <scope>NUCLEOTIDE SEQUENCE</scope>
    <source>
        <strain evidence="7">PC1</strain>
    </source>
</reference>
<evidence type="ECO:0000256" key="2">
    <source>
        <dbReference type="ARBA" id="ARBA00022741"/>
    </source>
</evidence>
<organism evidence="7">
    <name type="scientific">Trepomonas sp. PC1</name>
    <dbReference type="NCBI Taxonomy" id="1076344"/>
    <lineage>
        <taxon>Eukaryota</taxon>
        <taxon>Metamonada</taxon>
        <taxon>Diplomonadida</taxon>
        <taxon>Hexamitidae</taxon>
        <taxon>Hexamitinae</taxon>
        <taxon>Trepomonas</taxon>
    </lineage>
</organism>
<evidence type="ECO:0000256" key="5">
    <source>
        <dbReference type="PIRSR" id="PIRSR606689-2"/>
    </source>
</evidence>
<dbReference type="PRINTS" id="PR00328">
    <property type="entry name" value="SAR1GTPBP"/>
</dbReference>
<feature type="binding site" evidence="5">
    <location>
        <position position="33"/>
    </location>
    <ligand>
        <name>Mg(2+)</name>
        <dbReference type="ChEBI" id="CHEBI:18420"/>
    </ligand>
</feature>
<evidence type="ECO:0000256" key="4">
    <source>
        <dbReference type="PIRSR" id="PIRSR606689-1"/>
    </source>
</evidence>